<accession>A0ABD2B0V7</accession>
<name>A0ABD2B0V7_VESSQ</name>
<proteinExistence type="predicted"/>
<keyword evidence="2" id="KW-1185">Reference proteome</keyword>
<dbReference type="AlphaFoldDB" id="A0ABD2B0V7"/>
<sequence>MEEQSKVDLQEVISTAYLSKVPLGKDRLSVDRAYTPYIKPELTVIRDSEESQLLAGAVFKCVDLEFKEFSTR</sequence>
<gene>
    <name evidence="1" type="ORF">V1478_006771</name>
</gene>
<dbReference type="Proteomes" id="UP001607302">
    <property type="component" value="Unassembled WGS sequence"/>
</dbReference>
<organism evidence="1 2">
    <name type="scientific">Vespula squamosa</name>
    <name type="common">Southern yellow jacket</name>
    <name type="synonym">Wasp</name>
    <dbReference type="NCBI Taxonomy" id="30214"/>
    <lineage>
        <taxon>Eukaryota</taxon>
        <taxon>Metazoa</taxon>
        <taxon>Ecdysozoa</taxon>
        <taxon>Arthropoda</taxon>
        <taxon>Hexapoda</taxon>
        <taxon>Insecta</taxon>
        <taxon>Pterygota</taxon>
        <taxon>Neoptera</taxon>
        <taxon>Endopterygota</taxon>
        <taxon>Hymenoptera</taxon>
        <taxon>Apocrita</taxon>
        <taxon>Aculeata</taxon>
        <taxon>Vespoidea</taxon>
        <taxon>Vespidae</taxon>
        <taxon>Vespinae</taxon>
        <taxon>Vespula</taxon>
    </lineage>
</organism>
<evidence type="ECO:0000313" key="1">
    <source>
        <dbReference type="EMBL" id="KAL2726493.1"/>
    </source>
</evidence>
<reference evidence="1 2" key="1">
    <citation type="journal article" date="2024" name="Ann. Entomol. Soc. Am.">
        <title>Genomic analyses of the southern and eastern yellowjacket wasps (Hymenoptera: Vespidae) reveal evolutionary signatures of social life.</title>
        <authorList>
            <person name="Catto M.A."/>
            <person name="Caine P.B."/>
            <person name="Orr S.E."/>
            <person name="Hunt B.G."/>
            <person name="Goodisman M.A.D."/>
        </authorList>
    </citation>
    <scope>NUCLEOTIDE SEQUENCE [LARGE SCALE GENOMIC DNA]</scope>
    <source>
        <strain evidence="1">233</strain>
        <tissue evidence="1">Head and thorax</tissue>
    </source>
</reference>
<dbReference type="EMBL" id="JAUDFV010000133">
    <property type="protein sequence ID" value="KAL2726493.1"/>
    <property type="molecule type" value="Genomic_DNA"/>
</dbReference>
<protein>
    <submittedName>
        <fullName evidence="1">Uncharacterized protein</fullName>
    </submittedName>
</protein>
<evidence type="ECO:0000313" key="2">
    <source>
        <dbReference type="Proteomes" id="UP001607302"/>
    </source>
</evidence>
<comment type="caution">
    <text evidence="1">The sequence shown here is derived from an EMBL/GenBank/DDBJ whole genome shotgun (WGS) entry which is preliminary data.</text>
</comment>